<dbReference type="Proteomes" id="UP000037069">
    <property type="component" value="Unassembled WGS sequence"/>
</dbReference>
<protein>
    <recommendedName>
        <fullName evidence="1">Endonuclease/exonuclease/phosphatase domain-containing protein</fullName>
    </recommendedName>
</protein>
<proteinExistence type="predicted"/>
<dbReference type="OMA" id="RMEERHY"/>
<comment type="caution">
    <text evidence="2">The sequence shown here is derived from an EMBL/GenBank/DDBJ whole genome shotgun (WGS) entry which is preliminary data.</text>
</comment>
<organism evidence="2 3">
    <name type="scientific">Lucilia cuprina</name>
    <name type="common">Green bottle fly</name>
    <name type="synonym">Australian sheep blowfly</name>
    <dbReference type="NCBI Taxonomy" id="7375"/>
    <lineage>
        <taxon>Eukaryota</taxon>
        <taxon>Metazoa</taxon>
        <taxon>Ecdysozoa</taxon>
        <taxon>Arthropoda</taxon>
        <taxon>Hexapoda</taxon>
        <taxon>Insecta</taxon>
        <taxon>Pterygota</taxon>
        <taxon>Neoptera</taxon>
        <taxon>Endopterygota</taxon>
        <taxon>Diptera</taxon>
        <taxon>Brachycera</taxon>
        <taxon>Muscomorpha</taxon>
        <taxon>Oestroidea</taxon>
        <taxon>Calliphoridae</taxon>
        <taxon>Luciliinae</taxon>
        <taxon>Lucilia</taxon>
    </lineage>
</organism>
<dbReference type="InterPro" id="IPR005135">
    <property type="entry name" value="Endo/exonuclease/phosphatase"/>
</dbReference>
<dbReference type="GO" id="GO:0003824">
    <property type="term" value="F:catalytic activity"/>
    <property type="evidence" value="ECO:0007669"/>
    <property type="project" value="InterPro"/>
</dbReference>
<evidence type="ECO:0000259" key="1">
    <source>
        <dbReference type="Pfam" id="PF14529"/>
    </source>
</evidence>
<dbReference type="AlphaFoldDB" id="A0A0L0C460"/>
<feature type="domain" description="Endonuclease/exonuclease/phosphatase" evidence="1">
    <location>
        <begin position="22"/>
        <end position="134"/>
    </location>
</feature>
<accession>A0A0L0C460</accession>
<keyword evidence="3" id="KW-1185">Reference proteome</keyword>
<evidence type="ECO:0000313" key="2">
    <source>
        <dbReference type="EMBL" id="KNC27031.1"/>
    </source>
</evidence>
<dbReference type="Pfam" id="PF14529">
    <property type="entry name" value="Exo_endo_phos_2"/>
    <property type="match status" value="1"/>
</dbReference>
<name>A0A0L0C460_LUCCU</name>
<dbReference type="EMBL" id="JRES01000940">
    <property type="protein sequence ID" value="KNC27031.1"/>
    <property type="molecule type" value="Genomic_DNA"/>
</dbReference>
<gene>
    <name evidence="2" type="ORF">FF38_02315</name>
</gene>
<evidence type="ECO:0000313" key="3">
    <source>
        <dbReference type="Proteomes" id="UP000037069"/>
    </source>
</evidence>
<sequence>MPEYKKDHIQATSINKPDSRVTISSIYCPPRYNINRKQFLDYFKTLGPRFIAASDYNAKHTFWGSRLISPKGRQLLEAISHNRLDAISSGQPTYWPTDLNKIPDLIDFAVIKNIKREFISVIPSLDLSSDHSPTFLTLLETPNKLENYCSCFPNKMTNWLKYKMYVSSHLPQNISLKNYHEIQSAVDIFTDILQDAVKVSTPPVTLGYYKNSKCPRNIESLIKEKKHSGVDGNNRDLLT</sequence>
<dbReference type="Gene3D" id="3.60.10.10">
    <property type="entry name" value="Endonuclease/exonuclease/phosphatase"/>
    <property type="match status" value="1"/>
</dbReference>
<reference evidence="2 3" key="1">
    <citation type="journal article" date="2015" name="Nat. Commun.">
        <title>Lucilia cuprina genome unlocks parasitic fly biology to underpin future interventions.</title>
        <authorList>
            <person name="Anstead C.A."/>
            <person name="Korhonen P.K."/>
            <person name="Young N.D."/>
            <person name="Hall R.S."/>
            <person name="Jex A.R."/>
            <person name="Murali S.C."/>
            <person name="Hughes D.S."/>
            <person name="Lee S.F."/>
            <person name="Perry T."/>
            <person name="Stroehlein A.J."/>
            <person name="Ansell B.R."/>
            <person name="Breugelmans B."/>
            <person name="Hofmann A."/>
            <person name="Qu J."/>
            <person name="Dugan S."/>
            <person name="Lee S.L."/>
            <person name="Chao H."/>
            <person name="Dinh H."/>
            <person name="Han Y."/>
            <person name="Doddapaneni H.V."/>
            <person name="Worley K.C."/>
            <person name="Muzny D.M."/>
            <person name="Ioannidis P."/>
            <person name="Waterhouse R.M."/>
            <person name="Zdobnov E.M."/>
            <person name="James P.J."/>
            <person name="Bagnall N.H."/>
            <person name="Kotze A.C."/>
            <person name="Gibbs R.A."/>
            <person name="Richards S."/>
            <person name="Batterham P."/>
            <person name="Gasser R.B."/>
        </authorList>
    </citation>
    <scope>NUCLEOTIDE SEQUENCE [LARGE SCALE GENOMIC DNA]</scope>
    <source>
        <strain evidence="2 3">LS</strain>
        <tissue evidence="2">Full body</tissue>
    </source>
</reference>
<dbReference type="SUPFAM" id="SSF56219">
    <property type="entry name" value="DNase I-like"/>
    <property type="match status" value="1"/>
</dbReference>
<dbReference type="InterPro" id="IPR036691">
    <property type="entry name" value="Endo/exonu/phosph_ase_sf"/>
</dbReference>